<dbReference type="AlphaFoldDB" id="A0A6N2RLR3"/>
<sequence length="70" mass="8013">MRAHACNDFLDSLTPDQAQALIGKYGKTALRKLAQVSWTSRKAQKKSRKKKKQDAPKPRTRKHPELNLDL</sequence>
<dbReference type="EMBL" id="CACRSS010000002">
    <property type="protein sequence ID" value="VYS81726.1"/>
    <property type="molecule type" value="Genomic_DNA"/>
</dbReference>
<proteinExistence type="predicted"/>
<name>A0A6N2RLR3_9BACT</name>
<feature type="compositionally biased region" description="Basic and acidic residues" evidence="1">
    <location>
        <begin position="53"/>
        <end position="70"/>
    </location>
</feature>
<gene>
    <name evidence="2" type="ORF">AMLFYP55_01691</name>
</gene>
<feature type="region of interest" description="Disordered" evidence="1">
    <location>
        <begin position="36"/>
        <end position="70"/>
    </location>
</feature>
<evidence type="ECO:0000256" key="1">
    <source>
        <dbReference type="SAM" id="MobiDB-lite"/>
    </source>
</evidence>
<organism evidence="2">
    <name type="scientific">Akkermansia muciniphila</name>
    <dbReference type="NCBI Taxonomy" id="239935"/>
    <lineage>
        <taxon>Bacteria</taxon>
        <taxon>Pseudomonadati</taxon>
        <taxon>Verrucomicrobiota</taxon>
        <taxon>Verrucomicrobiia</taxon>
        <taxon>Verrucomicrobiales</taxon>
        <taxon>Akkermansiaceae</taxon>
        <taxon>Akkermansia</taxon>
    </lineage>
</organism>
<reference evidence="2" key="1">
    <citation type="submission" date="2019-11" db="EMBL/GenBank/DDBJ databases">
        <authorList>
            <person name="Feng L."/>
        </authorList>
    </citation>
    <scope>NUCLEOTIDE SEQUENCE</scope>
    <source>
        <strain evidence="2">AMuciniphilaLFYP55</strain>
    </source>
</reference>
<protein>
    <submittedName>
        <fullName evidence="2">Uncharacterized protein</fullName>
    </submittedName>
</protein>
<evidence type="ECO:0000313" key="2">
    <source>
        <dbReference type="EMBL" id="VYS81726.1"/>
    </source>
</evidence>
<accession>A0A6N2RLR3</accession>
<feature type="compositionally biased region" description="Basic residues" evidence="1">
    <location>
        <begin position="42"/>
        <end position="52"/>
    </location>
</feature>